<proteinExistence type="inferred from homology"/>
<dbReference type="AlphaFoldDB" id="A0A2A2J9H3"/>
<dbReference type="EMBL" id="LIAE01010581">
    <property type="protein sequence ID" value="PAV58427.1"/>
    <property type="molecule type" value="Genomic_DNA"/>
</dbReference>
<dbReference type="InterPro" id="IPR013078">
    <property type="entry name" value="His_Pase_superF_clade-1"/>
</dbReference>
<reference evidence="12 13" key="1">
    <citation type="journal article" date="2017" name="Curr. Biol.">
        <title>Genome architecture and evolution of a unichromosomal asexual nematode.</title>
        <authorList>
            <person name="Fradin H."/>
            <person name="Zegar C."/>
            <person name="Gutwein M."/>
            <person name="Lucas J."/>
            <person name="Kovtun M."/>
            <person name="Corcoran D."/>
            <person name="Baugh L.R."/>
            <person name="Kiontke K."/>
            <person name="Gunsalus K."/>
            <person name="Fitch D.H."/>
            <person name="Piano F."/>
        </authorList>
    </citation>
    <scope>NUCLEOTIDE SEQUENCE [LARGE SCALE GENOMIC DNA]</scope>
    <source>
        <strain evidence="12">PF1309</strain>
    </source>
</reference>
<evidence type="ECO:0000256" key="1">
    <source>
        <dbReference type="ARBA" id="ARBA00004294"/>
    </source>
</evidence>
<dbReference type="Gene3D" id="3.40.50.1240">
    <property type="entry name" value="Phosphoglycerate mutase-like"/>
    <property type="match status" value="1"/>
</dbReference>
<evidence type="ECO:0000256" key="8">
    <source>
        <dbReference type="ARBA" id="ARBA00042520"/>
    </source>
</evidence>
<organism evidence="12 13">
    <name type="scientific">Diploscapter pachys</name>
    <dbReference type="NCBI Taxonomy" id="2018661"/>
    <lineage>
        <taxon>Eukaryota</taxon>
        <taxon>Metazoa</taxon>
        <taxon>Ecdysozoa</taxon>
        <taxon>Nematoda</taxon>
        <taxon>Chromadorea</taxon>
        <taxon>Rhabditida</taxon>
        <taxon>Rhabditina</taxon>
        <taxon>Rhabditomorpha</taxon>
        <taxon>Rhabditoidea</taxon>
        <taxon>Rhabditidae</taxon>
        <taxon>Diploscapter</taxon>
    </lineage>
</organism>
<name>A0A2A2J9H3_9BILA</name>
<comment type="similarity">
    <text evidence="2">Belongs to the phosphoglycerate mutase family. BPG-dependent PGAM subfamily.</text>
</comment>
<dbReference type="OrthoDB" id="2118094at2759"/>
<evidence type="ECO:0000256" key="11">
    <source>
        <dbReference type="PIRSR" id="PIRSR613078-2"/>
    </source>
</evidence>
<dbReference type="InterPro" id="IPR029033">
    <property type="entry name" value="His_PPase_superfam"/>
</dbReference>
<dbReference type="SUPFAM" id="SSF53254">
    <property type="entry name" value="Phosphoglycerate mutase-like"/>
    <property type="match status" value="1"/>
</dbReference>
<comment type="catalytic activity">
    <reaction evidence="10">
        <text>O-phospho-L-threonyl-[protein] + H2O = L-threonyl-[protein] + phosphate</text>
        <dbReference type="Rhea" id="RHEA:47004"/>
        <dbReference type="Rhea" id="RHEA-COMP:11060"/>
        <dbReference type="Rhea" id="RHEA-COMP:11605"/>
        <dbReference type="ChEBI" id="CHEBI:15377"/>
        <dbReference type="ChEBI" id="CHEBI:30013"/>
        <dbReference type="ChEBI" id="CHEBI:43474"/>
        <dbReference type="ChEBI" id="CHEBI:61977"/>
        <dbReference type="EC" id="3.1.3.16"/>
    </reaction>
</comment>
<dbReference type="InterPro" id="IPR051021">
    <property type="entry name" value="Mito_Ser/Thr_phosphatase"/>
</dbReference>
<evidence type="ECO:0000256" key="4">
    <source>
        <dbReference type="ARBA" id="ARBA00022787"/>
    </source>
</evidence>
<evidence type="ECO:0000256" key="10">
    <source>
        <dbReference type="ARBA" id="ARBA00048336"/>
    </source>
</evidence>
<gene>
    <name evidence="12" type="ORF">WR25_12374</name>
</gene>
<dbReference type="GO" id="GO:0005741">
    <property type="term" value="C:mitochondrial outer membrane"/>
    <property type="evidence" value="ECO:0007669"/>
    <property type="project" value="UniProtKB-SubCell"/>
</dbReference>
<dbReference type="Proteomes" id="UP000218231">
    <property type="component" value="Unassembled WGS sequence"/>
</dbReference>
<sequence length="357" mass="40860">MGFPNAWSVNVDFPRFPFPLVFQTMASKMKIIAGSTVALATFGLFNDYRNSKSSSRSYFFGRDALAFSHSKGQYLRFDEYFPRGEWDDNWDFRSPEYLVSRKKYELASESEREQMVKGKTATATRNIILIRHGQYQINSPDKFLTQLGGFTTFSKKLQTFINLVYKSVDLCFDFESLWKKTLLSEKRKVSGREQAELVGKRLATSGIKFDEVVMSTMNRATETAKIILQQLPKEQKSLSCSLLEEGPPYPPVPDVSHWKPPASEFFVDGARIESAFRKHIHRAAPEQKEDSYEVLVCHANVIRYFICRALQFPPEGWLRMSLGNCSITLLMVRPSGRVSLRSLGDVGHLHPNKITYT</sequence>
<evidence type="ECO:0000313" key="13">
    <source>
        <dbReference type="Proteomes" id="UP000218231"/>
    </source>
</evidence>
<dbReference type="GO" id="GO:0004722">
    <property type="term" value="F:protein serine/threonine phosphatase activity"/>
    <property type="evidence" value="ECO:0007669"/>
    <property type="project" value="UniProtKB-EC"/>
</dbReference>
<keyword evidence="5" id="KW-0378">Hydrolase</keyword>
<accession>A0A2A2J9H3</accession>
<feature type="binding site" evidence="11">
    <location>
        <position position="219"/>
    </location>
    <ligand>
        <name>substrate</name>
    </ligand>
</feature>
<dbReference type="CDD" id="cd07067">
    <property type="entry name" value="HP_PGM_like"/>
    <property type="match status" value="1"/>
</dbReference>
<dbReference type="PANTHER" id="PTHR20935:SF0">
    <property type="entry name" value="SERINE_THREONINE-PROTEIN PHOSPHATASE PGAM5, MITOCHONDRIAL"/>
    <property type="match status" value="1"/>
</dbReference>
<dbReference type="EC" id="3.1.3.16" evidence="3"/>
<protein>
    <recommendedName>
        <fullName evidence="6">Serine/threonine-protein phosphatase PGAM5, mitochondrial</fullName>
        <ecNumber evidence="3">3.1.3.16</ecNumber>
    </recommendedName>
    <alternativeName>
        <fullName evidence="8">Phosphoglycerate mutase family member 5 homolog</fullName>
    </alternativeName>
    <alternativeName>
        <fullName evidence="7">Serine/threonine-protein phosphatase Pgam5, mitochondrial</fullName>
    </alternativeName>
</protein>
<comment type="subcellular location">
    <subcellularLocation>
        <location evidence="1">Mitochondrion outer membrane</location>
    </subcellularLocation>
</comment>
<evidence type="ECO:0000256" key="7">
    <source>
        <dbReference type="ARBA" id="ARBA00040722"/>
    </source>
</evidence>
<dbReference type="EMBL" id="LIAE01010581">
    <property type="protein sequence ID" value="PAV58430.1"/>
    <property type="molecule type" value="Genomic_DNA"/>
</dbReference>
<evidence type="ECO:0000256" key="9">
    <source>
        <dbReference type="ARBA" id="ARBA00047761"/>
    </source>
</evidence>
<evidence type="ECO:0000313" key="12">
    <source>
        <dbReference type="EMBL" id="PAV58430.1"/>
    </source>
</evidence>
<evidence type="ECO:0000256" key="6">
    <source>
        <dbReference type="ARBA" id="ARBA00039765"/>
    </source>
</evidence>
<keyword evidence="4" id="KW-1000">Mitochondrion outer membrane</keyword>
<dbReference type="STRING" id="2018661.A0A2A2J9H3"/>
<keyword evidence="13" id="KW-1185">Reference proteome</keyword>
<evidence type="ECO:0000256" key="2">
    <source>
        <dbReference type="ARBA" id="ARBA00006717"/>
    </source>
</evidence>
<comment type="catalytic activity">
    <reaction evidence="9">
        <text>O-phospho-L-seryl-[protein] + H2O = L-seryl-[protein] + phosphate</text>
        <dbReference type="Rhea" id="RHEA:20629"/>
        <dbReference type="Rhea" id="RHEA-COMP:9863"/>
        <dbReference type="Rhea" id="RHEA-COMP:11604"/>
        <dbReference type="ChEBI" id="CHEBI:15377"/>
        <dbReference type="ChEBI" id="CHEBI:29999"/>
        <dbReference type="ChEBI" id="CHEBI:43474"/>
        <dbReference type="ChEBI" id="CHEBI:83421"/>
        <dbReference type="EC" id="3.1.3.16"/>
    </reaction>
</comment>
<dbReference type="PANTHER" id="PTHR20935">
    <property type="entry name" value="PHOSPHOGLYCERATE MUTASE-RELATED"/>
    <property type="match status" value="1"/>
</dbReference>
<comment type="caution">
    <text evidence="12">The sequence shown here is derived from an EMBL/GenBank/DDBJ whole genome shotgun (WGS) entry which is preliminary data.</text>
</comment>
<evidence type="ECO:0000256" key="5">
    <source>
        <dbReference type="ARBA" id="ARBA00022801"/>
    </source>
</evidence>
<dbReference type="Pfam" id="PF00300">
    <property type="entry name" value="His_Phos_1"/>
    <property type="match status" value="2"/>
</dbReference>
<dbReference type="GO" id="GO:0090141">
    <property type="term" value="P:positive regulation of mitochondrial fission"/>
    <property type="evidence" value="ECO:0007669"/>
    <property type="project" value="TreeGrafter"/>
</dbReference>
<keyword evidence="4" id="KW-0472">Membrane</keyword>
<evidence type="ECO:0000256" key="3">
    <source>
        <dbReference type="ARBA" id="ARBA00013081"/>
    </source>
</evidence>
<keyword evidence="4" id="KW-0496">Mitochondrion</keyword>